<dbReference type="OrthoDB" id="9131059at2"/>
<dbReference type="AlphaFoldDB" id="A0A1S8YPA7"/>
<protein>
    <submittedName>
        <fullName evidence="9">Fimbrial chaperone protein FimC</fullName>
    </submittedName>
</protein>
<evidence type="ECO:0000313" key="10">
    <source>
        <dbReference type="Proteomes" id="UP000190667"/>
    </source>
</evidence>
<sequence length="231" mass="25498">MKESLIKLTILLCSIFTVLPYANAQGGIALGSTRVIYPAGSKQVSLSVNNSSRHERYLINSWVSDQHDKKSKDFIVTPPLFVSEPSQENTLRIMYIGHALPTERESLFYLNVKAIPSVNRESVENKNVLQLAILSRIKLFVRPPTLAFPAGDAAKQLRFIRRGATLKIRNPSPYYLTLVNLKSGSLALPSRMVAPESTITLPMPASSTGDITYQTINDYGALTASMKGVMQ</sequence>
<dbReference type="Pfam" id="PF00345">
    <property type="entry name" value="PapD_N"/>
    <property type="match status" value="1"/>
</dbReference>
<evidence type="ECO:0000256" key="3">
    <source>
        <dbReference type="ARBA" id="ARBA00022558"/>
    </source>
</evidence>
<dbReference type="EMBL" id="MRUL01000004">
    <property type="protein sequence ID" value="OON40606.1"/>
    <property type="molecule type" value="Genomic_DNA"/>
</dbReference>
<keyword evidence="3" id="KW-1029">Fimbrium biogenesis</keyword>
<gene>
    <name evidence="9" type="ORF">BTJ39_09020</name>
</gene>
<dbReference type="PANTHER" id="PTHR30251">
    <property type="entry name" value="PILUS ASSEMBLY CHAPERONE"/>
    <property type="match status" value="1"/>
</dbReference>
<name>A0A1S8YPA7_9GAMM</name>
<keyword evidence="4" id="KW-0732">Signal</keyword>
<dbReference type="InterPro" id="IPR001829">
    <property type="entry name" value="Pili_assmbl_chaperone_bac"/>
</dbReference>
<evidence type="ECO:0000256" key="6">
    <source>
        <dbReference type="ARBA" id="ARBA00023186"/>
    </source>
</evidence>
<keyword evidence="10" id="KW-1185">Reference proteome</keyword>
<comment type="subcellular location">
    <subcellularLocation>
        <location evidence="1">Periplasm</location>
    </subcellularLocation>
</comment>
<dbReference type="STRING" id="1926881.BTJ39_09020"/>
<keyword evidence="5" id="KW-0574">Periplasm</keyword>
<reference evidence="9 10" key="1">
    <citation type="submission" date="2016-12" db="EMBL/GenBank/DDBJ databases">
        <title>Izhakiella australiana sp. nov. of genus Izhakiella isolated from Australian desert.</title>
        <authorList>
            <person name="Ji M."/>
        </authorList>
    </citation>
    <scope>NUCLEOTIDE SEQUENCE [LARGE SCALE GENOMIC DNA]</scope>
    <source>
        <strain evidence="9 10">D4N98</strain>
    </source>
</reference>
<dbReference type="GO" id="GO:0071555">
    <property type="term" value="P:cell wall organization"/>
    <property type="evidence" value="ECO:0007669"/>
    <property type="project" value="InterPro"/>
</dbReference>
<dbReference type="Gene3D" id="2.60.40.10">
    <property type="entry name" value="Immunoglobulins"/>
    <property type="match status" value="2"/>
</dbReference>
<feature type="domain" description="Pili assembly chaperone N-terminal" evidence="7">
    <location>
        <begin position="27"/>
        <end position="146"/>
    </location>
</feature>
<dbReference type="InterPro" id="IPR036316">
    <property type="entry name" value="Pili_assmbl_chap_C_dom_sf"/>
</dbReference>
<dbReference type="Pfam" id="PF02753">
    <property type="entry name" value="PapD_C"/>
    <property type="match status" value="1"/>
</dbReference>
<dbReference type="InterPro" id="IPR050643">
    <property type="entry name" value="Periplasmic_pilus_chap"/>
</dbReference>
<dbReference type="InterPro" id="IPR016148">
    <property type="entry name" value="Pili_assmbl_chaperone_C"/>
</dbReference>
<dbReference type="InterPro" id="IPR013783">
    <property type="entry name" value="Ig-like_fold"/>
</dbReference>
<comment type="caution">
    <text evidence="9">The sequence shown here is derived from an EMBL/GenBank/DDBJ whole genome shotgun (WGS) entry which is preliminary data.</text>
</comment>
<evidence type="ECO:0000256" key="5">
    <source>
        <dbReference type="ARBA" id="ARBA00022764"/>
    </source>
</evidence>
<proteinExistence type="inferred from homology"/>
<evidence type="ECO:0000259" key="7">
    <source>
        <dbReference type="Pfam" id="PF00345"/>
    </source>
</evidence>
<dbReference type="PANTHER" id="PTHR30251:SF2">
    <property type="entry name" value="FIMBRIAL CHAPERONE YADV-RELATED"/>
    <property type="match status" value="1"/>
</dbReference>
<evidence type="ECO:0000256" key="1">
    <source>
        <dbReference type="ARBA" id="ARBA00004418"/>
    </source>
</evidence>
<dbReference type="InterPro" id="IPR016147">
    <property type="entry name" value="Pili_assmbl_chaperone_N"/>
</dbReference>
<feature type="domain" description="Pili assembly chaperone C-terminal" evidence="8">
    <location>
        <begin position="168"/>
        <end position="222"/>
    </location>
</feature>
<accession>A0A1S8YPA7</accession>
<evidence type="ECO:0000256" key="4">
    <source>
        <dbReference type="ARBA" id="ARBA00022729"/>
    </source>
</evidence>
<evidence type="ECO:0000259" key="8">
    <source>
        <dbReference type="Pfam" id="PF02753"/>
    </source>
</evidence>
<dbReference type="FunFam" id="2.60.40.10:FF:000458">
    <property type="entry name" value="Molecular chaperone FimC"/>
    <property type="match status" value="1"/>
</dbReference>
<dbReference type="GO" id="GO:0030288">
    <property type="term" value="C:outer membrane-bounded periplasmic space"/>
    <property type="evidence" value="ECO:0007669"/>
    <property type="project" value="InterPro"/>
</dbReference>
<comment type="similarity">
    <text evidence="2">Belongs to the periplasmic pilus chaperone family.</text>
</comment>
<dbReference type="SUPFAM" id="SSF49354">
    <property type="entry name" value="PapD-like"/>
    <property type="match status" value="1"/>
</dbReference>
<dbReference type="InterPro" id="IPR008962">
    <property type="entry name" value="PapD-like_sf"/>
</dbReference>
<keyword evidence="6" id="KW-0143">Chaperone</keyword>
<dbReference type="RefSeq" id="WP_078002412.1">
    <property type="nucleotide sequence ID" value="NZ_MRUL01000004.1"/>
</dbReference>
<dbReference type="SUPFAM" id="SSF49584">
    <property type="entry name" value="Periplasmic chaperone C-domain"/>
    <property type="match status" value="1"/>
</dbReference>
<dbReference type="PRINTS" id="PR00969">
    <property type="entry name" value="CHAPERONPILI"/>
</dbReference>
<dbReference type="Proteomes" id="UP000190667">
    <property type="component" value="Unassembled WGS sequence"/>
</dbReference>
<evidence type="ECO:0000313" key="9">
    <source>
        <dbReference type="EMBL" id="OON40606.1"/>
    </source>
</evidence>
<evidence type="ECO:0000256" key="2">
    <source>
        <dbReference type="ARBA" id="ARBA00007399"/>
    </source>
</evidence>
<organism evidence="9 10">
    <name type="scientific">Izhakiella australiensis</name>
    <dbReference type="NCBI Taxonomy" id="1926881"/>
    <lineage>
        <taxon>Bacteria</taxon>
        <taxon>Pseudomonadati</taxon>
        <taxon>Pseudomonadota</taxon>
        <taxon>Gammaproteobacteria</taxon>
        <taxon>Enterobacterales</taxon>
        <taxon>Erwiniaceae</taxon>
        <taxon>Izhakiella</taxon>
    </lineage>
</organism>